<evidence type="ECO:0000256" key="1">
    <source>
        <dbReference type="SAM" id="MobiDB-lite"/>
    </source>
</evidence>
<proteinExistence type="predicted"/>
<dbReference type="VEuPathDB" id="ToxoDB:TGPRC2_306310B"/>
<name>A0A151H5R3_TOXGO</name>
<dbReference type="SUPFAM" id="SSF52540">
    <property type="entry name" value="P-loop containing nucleoside triphosphate hydrolases"/>
    <property type="match status" value="1"/>
</dbReference>
<organism evidence="3 4">
    <name type="scientific">Toxoplasma gondii TgCatPRC2</name>
    <dbReference type="NCBI Taxonomy" id="1130821"/>
    <lineage>
        <taxon>Eukaryota</taxon>
        <taxon>Sar</taxon>
        <taxon>Alveolata</taxon>
        <taxon>Apicomplexa</taxon>
        <taxon>Conoidasida</taxon>
        <taxon>Coccidia</taxon>
        <taxon>Eucoccidiorida</taxon>
        <taxon>Eimeriorina</taxon>
        <taxon>Sarcocystidae</taxon>
        <taxon>Toxoplasma</taxon>
    </lineage>
</organism>
<feature type="compositionally biased region" description="Basic and acidic residues" evidence="1">
    <location>
        <begin position="251"/>
        <end position="260"/>
    </location>
</feature>
<feature type="domain" description="RecF/RecN/SMC N-terminal" evidence="2">
    <location>
        <begin position="99"/>
        <end position="367"/>
    </location>
</feature>
<protein>
    <submittedName>
        <fullName evidence="3">RecF/RecN/SMC N terminal domain-containing protein</fullName>
    </submittedName>
</protein>
<reference evidence="4" key="1">
    <citation type="submission" date="2016-03" db="EMBL/GenBank/DDBJ databases">
        <authorList>
            <person name="Sibley D."/>
            <person name="Venepally P."/>
            <person name="Karamycheva S."/>
            <person name="Hadjithomas M."/>
            <person name="Khan A."/>
            <person name="Brunk B."/>
            <person name="Roos D."/>
            <person name="Caler E."/>
            <person name="Lorenzi H."/>
        </authorList>
    </citation>
    <scope>NUCLEOTIDE SEQUENCE [LARGE SCALE GENOMIC DNA]</scope>
    <source>
        <strain evidence="4">TgCatPRC2</strain>
    </source>
</reference>
<dbReference type="PANTHER" id="PTHR43977">
    <property type="entry name" value="STRUCTURAL MAINTENANCE OF CHROMOSOMES PROTEIN 3"/>
    <property type="match status" value="1"/>
</dbReference>
<accession>A0A151H5R3</accession>
<dbReference type="Gene3D" id="3.40.50.300">
    <property type="entry name" value="P-loop containing nucleotide triphosphate hydrolases"/>
    <property type="match status" value="1"/>
</dbReference>
<evidence type="ECO:0000313" key="4">
    <source>
        <dbReference type="Proteomes" id="UP000075225"/>
    </source>
</evidence>
<dbReference type="EMBL" id="AHZP02002213">
    <property type="protein sequence ID" value="KYK64652.1"/>
    <property type="molecule type" value="Genomic_DNA"/>
</dbReference>
<evidence type="ECO:0000259" key="2">
    <source>
        <dbReference type="Pfam" id="PF02463"/>
    </source>
</evidence>
<feature type="non-terminal residue" evidence="3">
    <location>
        <position position="1"/>
    </location>
</feature>
<feature type="region of interest" description="Disordered" evidence="1">
    <location>
        <begin position="245"/>
        <end position="264"/>
    </location>
</feature>
<feature type="region of interest" description="Disordered" evidence="1">
    <location>
        <begin position="395"/>
        <end position="422"/>
    </location>
</feature>
<dbReference type="Proteomes" id="UP000075225">
    <property type="component" value="Unassembled WGS sequence"/>
</dbReference>
<dbReference type="AlphaFoldDB" id="A0A151H5R3"/>
<feature type="compositionally biased region" description="Basic and acidic residues" evidence="1">
    <location>
        <begin position="176"/>
        <end position="206"/>
    </location>
</feature>
<dbReference type="InterPro" id="IPR003395">
    <property type="entry name" value="RecF/RecN/SMC_N"/>
</dbReference>
<dbReference type="InterPro" id="IPR027417">
    <property type="entry name" value="P-loop_NTPase"/>
</dbReference>
<feature type="compositionally biased region" description="Basic and acidic residues" evidence="1">
    <location>
        <begin position="395"/>
        <end position="409"/>
    </location>
</feature>
<feature type="region of interest" description="Disordered" evidence="1">
    <location>
        <begin position="163"/>
        <end position="209"/>
    </location>
</feature>
<dbReference type="Pfam" id="PF02463">
    <property type="entry name" value="SMC_N"/>
    <property type="match status" value="1"/>
</dbReference>
<gene>
    <name evidence="3" type="ORF">TGPRC2_306310B</name>
</gene>
<sequence>KPAATSQRICFSRRAKDDAETLLAATGAAAAAAPDVSQLRLLSSRELAVKLGAVKKKLEGYSHVNRRAVEQFSNLQDDFMDLQQRESRQKGTQEAIREQLKILVRRKKKAVLASFDRVNEEFQKIFATLVPGGRAEMILQHSLLPDNAHGCFDDDAVQCAKGRDEKTRHRSNSLDAKARGQASRDKRFEMEHEEAKAGGEEGKEGDDGGASLIGVDIRAAFSDAGALTASTRGGADRANHQLALLNSTGGENRKDKDGRTHGMNQLSGGQKSLVSLALLLALQRVSCCLSSSPSAEFSAGEEVKETPGGVLLLDEVDAALDENHRRAAAQALAQTASRRISQVILTTFRPELLSPADALFHISQENRVSYVEEIDLRAAMDILQEQQGEEIALHEEASRRMERDSDARLRGLPLTFPPLPAH</sequence>
<comment type="caution">
    <text evidence="3">The sequence shown here is derived from an EMBL/GenBank/DDBJ whole genome shotgun (WGS) entry which is preliminary data.</text>
</comment>
<evidence type="ECO:0000313" key="3">
    <source>
        <dbReference type="EMBL" id="KYK64652.1"/>
    </source>
</evidence>